<evidence type="ECO:0000313" key="5">
    <source>
        <dbReference type="Proteomes" id="UP000028702"/>
    </source>
</evidence>
<reference evidence="4 5" key="1">
    <citation type="submission" date="2014-07" db="EMBL/GenBank/DDBJ databases">
        <title>Tepidicaulis marinum gen. nov., sp. nov., a novel marine bacterium denitrifying nitrate to nitrous oxide strictly under microaerobic conditions.</title>
        <authorList>
            <person name="Takeuchi M."/>
            <person name="Yamagishi T."/>
            <person name="Kamagata Y."/>
            <person name="Oshima K."/>
            <person name="Hattori M."/>
            <person name="Katayama T."/>
            <person name="Hanada S."/>
            <person name="Tamaki H."/>
            <person name="Marumo K."/>
            <person name="Maeda H."/>
            <person name="Nedachi M."/>
            <person name="Iwasaki W."/>
            <person name="Suwa Y."/>
            <person name="Sakata S."/>
        </authorList>
    </citation>
    <scope>NUCLEOTIDE SEQUENCE [LARGE SCALE GENOMIC DNA]</scope>
    <source>
        <strain evidence="4 5">MA2</strain>
    </source>
</reference>
<dbReference type="InterPro" id="IPR029063">
    <property type="entry name" value="SAM-dependent_MTases_sf"/>
</dbReference>
<evidence type="ECO:0000256" key="2">
    <source>
        <dbReference type="ARBA" id="ARBA00022679"/>
    </source>
</evidence>
<dbReference type="PIRSF" id="PIRSF018005">
    <property type="entry name" value="UCP018005"/>
    <property type="match status" value="1"/>
</dbReference>
<name>A0A081B8F4_9HYPH</name>
<comment type="caution">
    <text evidence="4">The sequence shown here is derived from an EMBL/GenBank/DDBJ whole genome shotgun (WGS) entry which is preliminary data.</text>
</comment>
<gene>
    <name evidence="4" type="ORF">M2A_0821</name>
</gene>
<evidence type="ECO:0000256" key="1">
    <source>
        <dbReference type="ARBA" id="ARBA00022603"/>
    </source>
</evidence>
<dbReference type="GO" id="GO:0008168">
    <property type="term" value="F:methyltransferase activity"/>
    <property type="evidence" value="ECO:0007669"/>
    <property type="project" value="UniProtKB-KW"/>
</dbReference>
<keyword evidence="1 4" id="KW-0489">Methyltransferase</keyword>
<dbReference type="InterPro" id="IPR019257">
    <property type="entry name" value="MeTrfase_dom"/>
</dbReference>
<dbReference type="STRING" id="1333998.M2A_0821"/>
<organism evidence="4 5">
    <name type="scientific">Tepidicaulis marinus</name>
    <dbReference type="NCBI Taxonomy" id="1333998"/>
    <lineage>
        <taxon>Bacteria</taxon>
        <taxon>Pseudomonadati</taxon>
        <taxon>Pseudomonadota</taxon>
        <taxon>Alphaproteobacteria</taxon>
        <taxon>Hyphomicrobiales</taxon>
        <taxon>Parvibaculaceae</taxon>
        <taxon>Tepidicaulis</taxon>
    </lineage>
</organism>
<proteinExistence type="predicted"/>
<dbReference type="EMBL" id="BBIO01000003">
    <property type="protein sequence ID" value="GAK44322.1"/>
    <property type="molecule type" value="Genomic_DNA"/>
</dbReference>
<sequence length="339" mass="36801">MNASLDLREKPARENRAPADLAFFEDLEPPLGDFLADASAGLASAPKTLSPKYFYDQRGSELFEGICETREYYVTRTEIALLEKLGPAFAEKAGKGTRIIEYGSGAGVKIRTLLDALDEPAAYIAIDISREHLLGATRTLAADYPHIAMGAICADFTAPLTLPPEAAIGNGLALGFLPGSTIGNFSPEMAELFLSRIAAMLGKGGALLIGVDLKKDKAVLDAAYNDAAGLTAAFNLNILKRMQNELGAVLEPDNFMHKAFFNEEKGRIEMHLESLCDQAVELGGTRYPFAKGETLHTENSHKYTVEEFTRLAEKAGFAADTVWTDENDYFSLHWLNVAA</sequence>
<dbReference type="InterPro" id="IPR051128">
    <property type="entry name" value="EgtD_Methyltrsf_superfamily"/>
</dbReference>
<dbReference type="PANTHER" id="PTHR43397:SF1">
    <property type="entry name" value="ERGOTHIONEINE BIOSYNTHESIS PROTEIN 1"/>
    <property type="match status" value="1"/>
</dbReference>
<dbReference type="RefSeq" id="WP_045443347.1">
    <property type="nucleotide sequence ID" value="NZ_BBIO01000003.1"/>
</dbReference>
<dbReference type="GO" id="GO:0032259">
    <property type="term" value="P:methylation"/>
    <property type="evidence" value="ECO:0007669"/>
    <property type="project" value="UniProtKB-KW"/>
</dbReference>
<evidence type="ECO:0000259" key="3">
    <source>
        <dbReference type="Pfam" id="PF10017"/>
    </source>
</evidence>
<dbReference type="Gene3D" id="3.40.50.150">
    <property type="entry name" value="Vaccinia Virus protein VP39"/>
    <property type="match status" value="1"/>
</dbReference>
<evidence type="ECO:0000313" key="4">
    <source>
        <dbReference type="EMBL" id="GAK44322.1"/>
    </source>
</evidence>
<keyword evidence="2 4" id="KW-0808">Transferase</keyword>
<dbReference type="Proteomes" id="UP000028702">
    <property type="component" value="Unassembled WGS sequence"/>
</dbReference>
<dbReference type="InterPro" id="IPR017804">
    <property type="entry name" value="MeTrfase_EgtD-like"/>
</dbReference>
<dbReference type="AlphaFoldDB" id="A0A081B8F4"/>
<dbReference type="PANTHER" id="PTHR43397">
    <property type="entry name" value="ERGOTHIONEINE BIOSYNTHESIS PROTEIN 1"/>
    <property type="match status" value="1"/>
</dbReference>
<keyword evidence="5" id="KW-1185">Reference proteome</keyword>
<dbReference type="NCBIfam" id="TIGR03438">
    <property type="entry name" value="egtD_ergothio"/>
    <property type="match status" value="1"/>
</dbReference>
<dbReference type="eggNOG" id="COG4301">
    <property type="taxonomic scope" value="Bacteria"/>
</dbReference>
<feature type="domain" description="Histidine-specific methyltransferase SAM-dependent" evidence="3">
    <location>
        <begin position="36"/>
        <end position="336"/>
    </location>
</feature>
<dbReference type="InterPro" id="IPR035094">
    <property type="entry name" value="EgtD"/>
</dbReference>
<accession>A0A081B8F4</accession>
<protein>
    <submittedName>
        <fullName evidence="4">Methyltransferase</fullName>
    </submittedName>
</protein>
<dbReference type="SUPFAM" id="SSF53335">
    <property type="entry name" value="S-adenosyl-L-methionine-dependent methyltransferases"/>
    <property type="match status" value="1"/>
</dbReference>
<dbReference type="Pfam" id="PF10017">
    <property type="entry name" value="Methyltransf_33"/>
    <property type="match status" value="1"/>
</dbReference>